<keyword evidence="4" id="KW-0503">Monooxygenase</keyword>
<keyword evidence="6" id="KW-1185">Reference proteome</keyword>
<evidence type="ECO:0008006" key="7">
    <source>
        <dbReference type="Google" id="ProtNLM"/>
    </source>
</evidence>
<dbReference type="GO" id="GO:0004497">
    <property type="term" value="F:monooxygenase activity"/>
    <property type="evidence" value="ECO:0007669"/>
    <property type="project" value="UniProtKB-KW"/>
</dbReference>
<gene>
    <name evidence="5" type="ORF">Vafri_13130</name>
</gene>
<dbReference type="Proteomes" id="UP000747399">
    <property type="component" value="Unassembled WGS sequence"/>
</dbReference>
<dbReference type="PANTHER" id="PTHR24305:SF166">
    <property type="entry name" value="CYTOCHROME P450 12A4, MITOCHONDRIAL-RELATED"/>
    <property type="match status" value="1"/>
</dbReference>
<dbReference type="SUPFAM" id="SSF48264">
    <property type="entry name" value="Cytochrome P450"/>
    <property type="match status" value="1"/>
</dbReference>
<dbReference type="InterPro" id="IPR002401">
    <property type="entry name" value="Cyt_P450_E_grp-I"/>
</dbReference>
<dbReference type="GO" id="GO:0020037">
    <property type="term" value="F:heme binding"/>
    <property type="evidence" value="ECO:0007669"/>
    <property type="project" value="InterPro"/>
</dbReference>
<evidence type="ECO:0000256" key="4">
    <source>
        <dbReference type="RuleBase" id="RU000461"/>
    </source>
</evidence>
<dbReference type="InterPro" id="IPR036396">
    <property type="entry name" value="Cyt_P450_sf"/>
</dbReference>
<dbReference type="AlphaFoldDB" id="A0A8J4BFP9"/>
<keyword evidence="3 4" id="KW-0479">Metal-binding</keyword>
<dbReference type="Gene3D" id="1.10.630.10">
    <property type="entry name" value="Cytochrome P450"/>
    <property type="match status" value="1"/>
</dbReference>
<dbReference type="PROSITE" id="PS00086">
    <property type="entry name" value="CYTOCHROME_P450"/>
    <property type="match status" value="1"/>
</dbReference>
<comment type="similarity">
    <text evidence="2 4">Belongs to the cytochrome P450 family.</text>
</comment>
<evidence type="ECO:0000256" key="3">
    <source>
        <dbReference type="PIRSR" id="PIRSR602401-1"/>
    </source>
</evidence>
<dbReference type="PRINTS" id="PR00463">
    <property type="entry name" value="EP450I"/>
</dbReference>
<dbReference type="InterPro" id="IPR017972">
    <property type="entry name" value="Cyt_P450_CS"/>
</dbReference>
<protein>
    <recommendedName>
        <fullName evidence="7">Cytochrome P450</fullName>
    </recommendedName>
</protein>
<keyword evidence="4" id="KW-0560">Oxidoreductase</keyword>
<keyword evidence="3 4" id="KW-0349">Heme</keyword>
<proteinExistence type="inferred from homology"/>
<dbReference type="GO" id="GO:0016705">
    <property type="term" value="F:oxidoreductase activity, acting on paired donors, with incorporation or reduction of molecular oxygen"/>
    <property type="evidence" value="ECO:0007669"/>
    <property type="project" value="InterPro"/>
</dbReference>
<accession>A0A8J4BFP9</accession>
<feature type="binding site" description="axial binding residue" evidence="3">
    <location>
        <position position="569"/>
    </location>
    <ligand>
        <name>heme</name>
        <dbReference type="ChEBI" id="CHEBI:30413"/>
    </ligand>
    <ligandPart>
        <name>Fe</name>
        <dbReference type="ChEBI" id="CHEBI:18248"/>
    </ligandPart>
</feature>
<dbReference type="EMBL" id="BNCO01000029">
    <property type="protein sequence ID" value="GIL57870.1"/>
    <property type="molecule type" value="Genomic_DNA"/>
</dbReference>
<name>A0A8J4BFP9_9CHLO</name>
<dbReference type="InterPro" id="IPR001128">
    <property type="entry name" value="Cyt_P450"/>
</dbReference>
<evidence type="ECO:0000256" key="1">
    <source>
        <dbReference type="ARBA" id="ARBA00001971"/>
    </source>
</evidence>
<evidence type="ECO:0000256" key="2">
    <source>
        <dbReference type="ARBA" id="ARBA00010617"/>
    </source>
</evidence>
<reference evidence="5" key="1">
    <citation type="journal article" date="2021" name="Proc. Natl. Acad. Sci. U.S.A.">
        <title>Three genomes in the algal genus Volvox reveal the fate of a haploid sex-determining region after a transition to homothallism.</title>
        <authorList>
            <person name="Yamamoto K."/>
            <person name="Hamaji T."/>
            <person name="Kawai-Toyooka H."/>
            <person name="Matsuzaki R."/>
            <person name="Takahashi F."/>
            <person name="Nishimura Y."/>
            <person name="Kawachi M."/>
            <person name="Noguchi H."/>
            <person name="Minakuchi Y."/>
            <person name="Umen J.G."/>
            <person name="Toyoda A."/>
            <person name="Nozaki H."/>
        </authorList>
    </citation>
    <scope>NUCLEOTIDE SEQUENCE</scope>
    <source>
        <strain evidence="5">NIES-3780</strain>
    </source>
</reference>
<dbReference type="Pfam" id="PF00067">
    <property type="entry name" value="p450"/>
    <property type="match status" value="1"/>
</dbReference>
<feature type="non-terminal residue" evidence="5">
    <location>
        <position position="1"/>
    </location>
</feature>
<dbReference type="GO" id="GO:0005506">
    <property type="term" value="F:iron ion binding"/>
    <property type="evidence" value="ECO:0007669"/>
    <property type="project" value="InterPro"/>
</dbReference>
<sequence>MNLQLPSLSSSSVPHDLSKWTSKLAPRRYTAFPSLSPPKSISTRLLKQLPIKSTLVVPGHCSFARSRLLPLSASAVDASNTASAPVQKTSKCPFEKLTTAISSAAHPVLTTAITAFAAAPSELQPIPGPPPLSLDALKDVSIIFFEGLHVAMLRFSEKYGPVCRFSNPASLNGATSWVFLNSPANIQHVCATNVRNYGRRYLPDIYTYVTHGKGILGSQDDYNARHRRLCSGPFRNRAQLERFSHVVVERSQKLVDIWTEAAVKEGVLGSEPPSSSPPADCSGGFTTDVATQTQRLTLDIVGLVAFSHDFRQVEQVRRDIIGSAGDSRLLQDRVLWAVNTFGEVLAEIFITPLPLLRFLDRIGFPHLRRLDEAVRIMRQAMLDVVQERRSALAAGLAGKDDLLQALLTARDDMGVGLSDEELWEDVHDIMGAGHETTATTTAALLYCISAHADVRQRVEQELEEVLGGRDPSYDNLERMPYLQACAKEVMRLYPAIPVFPREALQGDVLPSGHAINAGDVVFMSSYALGRSPALWPDPLTFNPDRFRLEAEAAQHRFQWLPFGAGPRMCLGASFAQMSVCLMAATLLQRFRFTPLMPNTSLIPVAYDITVNFGPSGGL</sequence>
<dbReference type="PRINTS" id="PR00385">
    <property type="entry name" value="P450"/>
</dbReference>
<dbReference type="PANTHER" id="PTHR24305">
    <property type="entry name" value="CYTOCHROME P450"/>
    <property type="match status" value="1"/>
</dbReference>
<comment type="caution">
    <text evidence="5">The sequence shown here is derived from an EMBL/GenBank/DDBJ whole genome shotgun (WGS) entry which is preliminary data.</text>
</comment>
<keyword evidence="3 4" id="KW-0408">Iron</keyword>
<comment type="cofactor">
    <cofactor evidence="1 3">
        <name>heme</name>
        <dbReference type="ChEBI" id="CHEBI:30413"/>
    </cofactor>
</comment>
<dbReference type="InterPro" id="IPR050121">
    <property type="entry name" value="Cytochrome_P450_monoxygenase"/>
</dbReference>
<organism evidence="5 6">
    <name type="scientific">Volvox africanus</name>
    <dbReference type="NCBI Taxonomy" id="51714"/>
    <lineage>
        <taxon>Eukaryota</taxon>
        <taxon>Viridiplantae</taxon>
        <taxon>Chlorophyta</taxon>
        <taxon>core chlorophytes</taxon>
        <taxon>Chlorophyceae</taxon>
        <taxon>CS clade</taxon>
        <taxon>Chlamydomonadales</taxon>
        <taxon>Volvocaceae</taxon>
        <taxon>Volvox</taxon>
    </lineage>
</organism>
<evidence type="ECO:0000313" key="6">
    <source>
        <dbReference type="Proteomes" id="UP000747399"/>
    </source>
</evidence>
<evidence type="ECO:0000313" key="5">
    <source>
        <dbReference type="EMBL" id="GIL57870.1"/>
    </source>
</evidence>